<dbReference type="EMBL" id="FQZS01000009">
    <property type="protein sequence ID" value="SHI83913.1"/>
    <property type="molecule type" value="Genomic_DNA"/>
</dbReference>
<feature type="domain" description="Bacteriophage Mu GpT" evidence="1">
    <location>
        <begin position="229"/>
        <end position="293"/>
    </location>
</feature>
<dbReference type="OrthoDB" id="9804833at2"/>
<sequence>MIVNQQLIRDMYTNFNVLFNKTFDETKPNYPLVAMEVPSSSSDENYAWFGQLPSMREWIGDRQIQNLSAYTYAIKNKDFELTIAVKKNDIADDKIGIYKPLIQDMAQTAKRHPDELVFSLLGQGFENKCYDSKPFFADDHPYMKGKTQSNKGTKKLTPASYAEARAQMMIIKGENGKSLKIVPDLLVVAPQNEAVARQILFADLIAGNTNVNKNTCELLVAPELADYPEQWYLLCTKRAIKPLVFQIREKPSFVSLDSENDENVFYRKEYIYGVDARYNAGYGLWQLAYGSTGEEAETTGA</sequence>
<organism evidence="2 3">
    <name type="scientific">Lutispora thermophila DSM 19022</name>
    <dbReference type="NCBI Taxonomy" id="1122184"/>
    <lineage>
        <taxon>Bacteria</taxon>
        <taxon>Bacillati</taxon>
        <taxon>Bacillota</taxon>
        <taxon>Clostridia</taxon>
        <taxon>Lutisporales</taxon>
        <taxon>Lutisporaceae</taxon>
        <taxon>Lutispora</taxon>
    </lineage>
</organism>
<evidence type="ECO:0000313" key="2">
    <source>
        <dbReference type="EMBL" id="SHI83913.1"/>
    </source>
</evidence>
<protein>
    <submittedName>
        <fullName evidence="2">Mu-like prophage major head subunit gpT</fullName>
    </submittedName>
</protein>
<dbReference type="STRING" id="1122184.SAMN02745176_01525"/>
<proteinExistence type="predicted"/>
<accession>A0A1M6EER0</accession>
<dbReference type="Proteomes" id="UP000184442">
    <property type="component" value="Unassembled WGS sequence"/>
</dbReference>
<keyword evidence="3" id="KW-1185">Reference proteome</keyword>
<dbReference type="RefSeq" id="WP_073025631.1">
    <property type="nucleotide sequence ID" value="NZ_FQZS01000009.1"/>
</dbReference>
<name>A0A1M6EER0_9FIRM</name>
<feature type="domain" description="Bacteriophage Mu GpT" evidence="1">
    <location>
        <begin position="154"/>
        <end position="223"/>
    </location>
</feature>
<reference evidence="2 3" key="1">
    <citation type="submission" date="2016-11" db="EMBL/GenBank/DDBJ databases">
        <authorList>
            <person name="Jaros S."/>
            <person name="Januszkiewicz K."/>
            <person name="Wedrychowicz H."/>
        </authorList>
    </citation>
    <scope>NUCLEOTIDE SEQUENCE [LARGE SCALE GENOMIC DNA]</scope>
    <source>
        <strain evidence="2 3">DSM 19022</strain>
    </source>
</reference>
<evidence type="ECO:0000313" key="3">
    <source>
        <dbReference type="Proteomes" id="UP000184442"/>
    </source>
</evidence>
<dbReference type="InterPro" id="IPR018774">
    <property type="entry name" value="Phage_Mu_GpT"/>
</dbReference>
<evidence type="ECO:0000259" key="1">
    <source>
        <dbReference type="Pfam" id="PF10124"/>
    </source>
</evidence>
<feature type="domain" description="Bacteriophage Mu GpT" evidence="1">
    <location>
        <begin position="9"/>
        <end position="150"/>
    </location>
</feature>
<dbReference type="AlphaFoldDB" id="A0A1M6EER0"/>
<gene>
    <name evidence="2" type="ORF">SAMN02745176_01525</name>
</gene>
<dbReference type="Pfam" id="PF10124">
    <property type="entry name" value="Mu-like_gpT"/>
    <property type="match status" value="3"/>
</dbReference>